<name>A0AC61R4J6_9FIRM</name>
<gene>
    <name evidence="1" type="ORF">E5357_02925</name>
</gene>
<protein>
    <submittedName>
        <fullName evidence="1">Zinc ribbon domain-containing protein</fullName>
    </submittedName>
</protein>
<organism evidence="1 2">
    <name type="scientific">Hominisplanchenecus murintestinalis</name>
    <dbReference type="NCBI Taxonomy" id="2941517"/>
    <lineage>
        <taxon>Bacteria</taxon>
        <taxon>Bacillati</taxon>
        <taxon>Bacillota</taxon>
        <taxon>Clostridia</taxon>
        <taxon>Lachnospirales</taxon>
        <taxon>Lachnospiraceae</taxon>
        <taxon>Hominisplanchenecus</taxon>
    </lineage>
</organism>
<proteinExistence type="predicted"/>
<dbReference type="Proteomes" id="UP000307720">
    <property type="component" value="Unassembled WGS sequence"/>
</dbReference>
<comment type="caution">
    <text evidence="1">The sequence shown here is derived from an EMBL/GenBank/DDBJ whole genome shotgun (WGS) entry which is preliminary data.</text>
</comment>
<reference evidence="1" key="1">
    <citation type="submission" date="2019-04" db="EMBL/GenBank/DDBJ databases">
        <title>Microbes associate with the intestines of laboratory mice.</title>
        <authorList>
            <person name="Navarre W."/>
            <person name="Wong E."/>
            <person name="Huang K."/>
            <person name="Tropini C."/>
            <person name="Ng K."/>
            <person name="Yu B."/>
        </authorList>
    </citation>
    <scope>NUCLEOTIDE SEQUENCE</scope>
    <source>
        <strain evidence="1">NM72_1-8</strain>
    </source>
</reference>
<evidence type="ECO:0000313" key="2">
    <source>
        <dbReference type="Proteomes" id="UP000307720"/>
    </source>
</evidence>
<evidence type="ECO:0000313" key="1">
    <source>
        <dbReference type="EMBL" id="TGY00468.1"/>
    </source>
</evidence>
<sequence>MEQIYRKCGHPLEDGAKFCGSCGEPIFSREETARKQGTPSGNQGVMWDSKSCQPERWWKQPVQYGRQDRGDNTKAAALVVGCAAALIVGFIIIFLFKEFVGGKVQRKFPAKRSTEAISENGGIEEGDGQWYTAKCEIRQSKMVWDAEMENGMVTIIFEKKF</sequence>
<accession>A0AC61R4J6</accession>
<keyword evidence="2" id="KW-1185">Reference proteome</keyword>
<dbReference type="EMBL" id="SRZB01000002">
    <property type="protein sequence ID" value="TGY00468.1"/>
    <property type="molecule type" value="Genomic_DNA"/>
</dbReference>